<reference evidence="1 2" key="1">
    <citation type="journal article" date="2015" name="Genome Announc.">
        <title>Expanding the biotechnology potential of lactobacilli through comparative genomics of 213 strains and associated genera.</title>
        <authorList>
            <person name="Sun Z."/>
            <person name="Harris H.M."/>
            <person name="McCann A."/>
            <person name="Guo C."/>
            <person name="Argimon S."/>
            <person name="Zhang W."/>
            <person name="Yang X."/>
            <person name="Jeffery I.B."/>
            <person name="Cooney J.C."/>
            <person name="Kagawa T.F."/>
            <person name="Liu W."/>
            <person name="Song Y."/>
            <person name="Salvetti E."/>
            <person name="Wrobel A."/>
            <person name="Rasinkangas P."/>
            <person name="Parkhill J."/>
            <person name="Rea M.C."/>
            <person name="O'Sullivan O."/>
            <person name="Ritari J."/>
            <person name="Douillard F.P."/>
            <person name="Paul Ross R."/>
            <person name="Yang R."/>
            <person name="Briner A.E."/>
            <person name="Felis G.E."/>
            <person name="de Vos W.M."/>
            <person name="Barrangou R."/>
            <person name="Klaenhammer T.R."/>
            <person name="Caufield P.W."/>
            <person name="Cui Y."/>
            <person name="Zhang H."/>
            <person name="O'Toole P.W."/>
        </authorList>
    </citation>
    <scope>NUCLEOTIDE SEQUENCE [LARGE SCALE GENOMIC DNA]</scope>
    <source>
        <strain evidence="1 2">DSM 15353</strain>
    </source>
</reference>
<dbReference type="Pfam" id="PF07799">
    <property type="entry name" value="DUF1643"/>
    <property type="match status" value="1"/>
</dbReference>
<dbReference type="PATRIC" id="fig|89059.3.peg.1269"/>
<dbReference type="EMBL" id="JQBK01000003">
    <property type="protein sequence ID" value="KRN88029.1"/>
    <property type="molecule type" value="Genomic_DNA"/>
</dbReference>
<evidence type="ECO:0008006" key="3">
    <source>
        <dbReference type="Google" id="ProtNLM"/>
    </source>
</evidence>
<comment type="caution">
    <text evidence="1">The sequence shown here is derived from an EMBL/GenBank/DDBJ whole genome shotgun (WGS) entry which is preliminary data.</text>
</comment>
<evidence type="ECO:0000313" key="2">
    <source>
        <dbReference type="Proteomes" id="UP000051491"/>
    </source>
</evidence>
<dbReference type="InterPro" id="IPR012441">
    <property type="entry name" value="DUF1643"/>
</dbReference>
<dbReference type="OrthoDB" id="2311344at2"/>
<protein>
    <recommendedName>
        <fullName evidence="3">DUF1643 domain-containing protein</fullName>
    </recommendedName>
</protein>
<proteinExistence type="predicted"/>
<accession>A0A0R2KNU6</accession>
<evidence type="ECO:0000313" key="1">
    <source>
        <dbReference type="EMBL" id="KRN88029.1"/>
    </source>
</evidence>
<sequence length="186" mass="21378">MIMATAKKRTDKGALQVELRLKDEHIYWKKYVWDAKQPMAVVICNYPGQEELYHDNLTSMLVKNAVIEMDKYGGVIIANLFTKPLQTVNERTLAESFLDDGMEELIKVCNEAEIVILAIGSLANRFQVAADRLKILLKQAKNVGLLDRIYELTNGQHKRVHPLAIRNEKWSLLEINEERLAELMQL</sequence>
<name>A0A0R2KNU6_9LACO</name>
<organism evidence="1 2">
    <name type="scientific">Ligilactobacillus acidipiscis</name>
    <dbReference type="NCBI Taxonomy" id="89059"/>
    <lineage>
        <taxon>Bacteria</taxon>
        <taxon>Bacillati</taxon>
        <taxon>Bacillota</taxon>
        <taxon>Bacilli</taxon>
        <taxon>Lactobacillales</taxon>
        <taxon>Lactobacillaceae</taxon>
        <taxon>Ligilactobacillus</taxon>
    </lineage>
</organism>
<dbReference type="Proteomes" id="UP000051491">
    <property type="component" value="Unassembled WGS sequence"/>
</dbReference>
<gene>
    <name evidence="1" type="ORF">IV43_GL001170</name>
</gene>
<dbReference type="AlphaFoldDB" id="A0A0R2KNU6"/>